<sequence>MKSEATFEREVEFLRAHGAVEVLQSPSGGRIAISPAYQGRVMTSAVGPNERSLGWVNRKFIEDKKTGTAFDNYGGEDRFWLGPEGGQFGLFFPAGADFKLSTWQTPAGLQEGAWTVADKSPTRVVFRRSFKVKNFKGTEFSVDVERTVELLNASDVEHALGTKTGEGVKWVGFATANRITNMGAKPWSKENGLPSVWILGQFNPPADTLVIVPFDPAGKGEVVNDRYFGKVPANRLAVNNTDGYLLFKADGQHRSKIGLRPERAKSLFGSYSDSTKLLTVVQYDKPARATDYVNSMWEQQKAPYAGDTVNSYNDGPTDPGKPSLGGFYELETSSPAAALAPKASLTHTQRTFHFAGDRAALEPIAKKTLNVSLAKVAEGIR</sequence>
<dbReference type="Proteomes" id="UP001370348">
    <property type="component" value="Chromosome"/>
</dbReference>
<organism evidence="1 2">
    <name type="scientific">Pendulispora albinea</name>
    <dbReference type="NCBI Taxonomy" id="2741071"/>
    <lineage>
        <taxon>Bacteria</taxon>
        <taxon>Pseudomonadati</taxon>
        <taxon>Myxococcota</taxon>
        <taxon>Myxococcia</taxon>
        <taxon>Myxococcales</taxon>
        <taxon>Sorangiineae</taxon>
        <taxon>Pendulisporaceae</taxon>
        <taxon>Pendulispora</taxon>
    </lineage>
</organism>
<protein>
    <submittedName>
        <fullName evidence="1">Uncharacterized protein</fullName>
    </submittedName>
</protein>
<evidence type="ECO:0000313" key="1">
    <source>
        <dbReference type="EMBL" id="WXB11334.1"/>
    </source>
</evidence>
<reference evidence="1 2" key="1">
    <citation type="submission" date="2021-12" db="EMBL/GenBank/DDBJ databases">
        <title>Discovery of the Pendulisporaceae a myxobacterial family with distinct sporulation behavior and unique specialized metabolism.</title>
        <authorList>
            <person name="Garcia R."/>
            <person name="Popoff A."/>
            <person name="Bader C.D."/>
            <person name="Loehr J."/>
            <person name="Walesch S."/>
            <person name="Walt C."/>
            <person name="Boldt J."/>
            <person name="Bunk B."/>
            <person name="Haeckl F.J.F.P.J."/>
            <person name="Gunesch A.P."/>
            <person name="Birkelbach J."/>
            <person name="Nuebel U."/>
            <person name="Pietschmann T."/>
            <person name="Bach T."/>
            <person name="Mueller R."/>
        </authorList>
    </citation>
    <scope>NUCLEOTIDE SEQUENCE [LARGE SCALE GENOMIC DNA]</scope>
    <source>
        <strain evidence="1 2">MSr11954</strain>
    </source>
</reference>
<dbReference type="RefSeq" id="WP_394820951.1">
    <property type="nucleotide sequence ID" value="NZ_CP089984.1"/>
</dbReference>
<evidence type="ECO:0000313" key="2">
    <source>
        <dbReference type="Proteomes" id="UP001370348"/>
    </source>
</evidence>
<dbReference type="InterPro" id="IPR046713">
    <property type="entry name" value="DUF6786"/>
</dbReference>
<dbReference type="EMBL" id="CP089984">
    <property type="protein sequence ID" value="WXB11334.1"/>
    <property type="molecule type" value="Genomic_DNA"/>
</dbReference>
<dbReference type="Pfam" id="PF20583">
    <property type="entry name" value="DUF6786"/>
    <property type="match status" value="1"/>
</dbReference>
<accession>A0ABZ2LK73</accession>
<name>A0ABZ2LK73_9BACT</name>
<proteinExistence type="predicted"/>
<gene>
    <name evidence="1" type="ORF">LZC94_26115</name>
</gene>
<keyword evidence="2" id="KW-1185">Reference proteome</keyword>